<dbReference type="PANTHER" id="PTHR10846:SF8">
    <property type="entry name" value="INNER MEMBRANE PROTEIN YRBG"/>
    <property type="match status" value="1"/>
</dbReference>
<organism evidence="7 8">
    <name type="scientific">Thalassobacterium sedimentorum</name>
    <dbReference type="NCBI Taxonomy" id="3041258"/>
    <lineage>
        <taxon>Bacteria</taxon>
        <taxon>Pseudomonadati</taxon>
        <taxon>Verrucomicrobiota</taxon>
        <taxon>Opitutia</taxon>
        <taxon>Puniceicoccales</taxon>
        <taxon>Coraliomargaritaceae</taxon>
        <taxon>Thalassobacterium</taxon>
    </lineage>
</organism>
<evidence type="ECO:0000313" key="8">
    <source>
        <dbReference type="Proteomes" id="UP001243717"/>
    </source>
</evidence>
<evidence type="ECO:0000256" key="4">
    <source>
        <dbReference type="ARBA" id="ARBA00023136"/>
    </source>
</evidence>
<name>A0ABU1ADY9_9BACT</name>
<keyword evidence="2 5" id="KW-0812">Transmembrane</keyword>
<evidence type="ECO:0000256" key="2">
    <source>
        <dbReference type="ARBA" id="ARBA00022692"/>
    </source>
</evidence>
<dbReference type="NCBIfam" id="TIGR00367">
    <property type="entry name" value="calcium/sodium antiporter"/>
    <property type="match status" value="1"/>
</dbReference>
<dbReference type="InterPro" id="IPR004481">
    <property type="entry name" value="K/Na/Ca-exchanger"/>
</dbReference>
<dbReference type="InterPro" id="IPR004837">
    <property type="entry name" value="NaCa_Exmemb"/>
</dbReference>
<evidence type="ECO:0000256" key="5">
    <source>
        <dbReference type="SAM" id="Phobius"/>
    </source>
</evidence>
<keyword evidence="3 5" id="KW-1133">Transmembrane helix</keyword>
<dbReference type="Gene3D" id="1.20.1420.30">
    <property type="entry name" value="NCX, central ion-binding region"/>
    <property type="match status" value="1"/>
</dbReference>
<sequence>MLLALINLPFSELHLFWLLLCLMLGFVALTYGGDILTGGAASISSNLKIDPIVVGLTVVSIATSMPEMATSLMAAKDNPEIALGNILGSNIANVGLILGIAAIIAPLKIELRMIQREVPILIGVTVIFGLFAMGGGFHKLEGLILLVLTVVYLVYVVRSAKSKDSESAIQEFAEGAQEFAGRSTKVAVILILIGAALLALGADVLVGASVEMAMRMGASEMFVGLTIVAIGTSLPELAASVSAVRAGHGDICAGNIVGSNLFNILLIGGGVSAITGMDVHYHLLLVEFPALVLLSGLLLWFFKSGHIVSRREGVALLFIYFGILSLSALSQFGYFF</sequence>
<accession>A0ABU1ADY9</accession>
<dbReference type="EMBL" id="JARXIC010000001">
    <property type="protein sequence ID" value="MDQ8192885.1"/>
    <property type="molecule type" value="Genomic_DNA"/>
</dbReference>
<keyword evidence="4 5" id="KW-0472">Membrane</keyword>
<feature type="transmembrane region" description="Helical" evidence="5">
    <location>
        <begin position="86"/>
        <end position="106"/>
    </location>
</feature>
<reference evidence="7 8" key="1">
    <citation type="submission" date="2023-04" db="EMBL/GenBank/DDBJ databases">
        <title>A novel bacteria isolated from coastal sediment.</title>
        <authorList>
            <person name="Liu X.-J."/>
            <person name="Du Z.-J."/>
        </authorList>
    </citation>
    <scope>NUCLEOTIDE SEQUENCE [LARGE SCALE GENOMIC DNA]</scope>
    <source>
        <strain evidence="7 8">SDUM461004</strain>
    </source>
</reference>
<feature type="transmembrane region" description="Helical" evidence="5">
    <location>
        <begin position="314"/>
        <end position="335"/>
    </location>
</feature>
<comment type="subcellular location">
    <subcellularLocation>
        <location evidence="1">Membrane</location>
        <topology evidence="1">Multi-pass membrane protein</topology>
    </subcellularLocation>
</comment>
<feature type="transmembrane region" description="Helical" evidence="5">
    <location>
        <begin position="118"/>
        <end position="137"/>
    </location>
</feature>
<keyword evidence="8" id="KW-1185">Reference proteome</keyword>
<gene>
    <name evidence="7" type="ORF">QEH59_00510</name>
</gene>
<feature type="transmembrane region" description="Helical" evidence="5">
    <location>
        <begin position="186"/>
        <end position="210"/>
    </location>
</feature>
<dbReference type="PANTHER" id="PTHR10846">
    <property type="entry name" value="SODIUM/POTASSIUM/CALCIUM EXCHANGER"/>
    <property type="match status" value="1"/>
</dbReference>
<feature type="transmembrane region" description="Helical" evidence="5">
    <location>
        <begin position="143"/>
        <end position="160"/>
    </location>
</feature>
<dbReference type="Proteomes" id="UP001243717">
    <property type="component" value="Unassembled WGS sequence"/>
</dbReference>
<dbReference type="RefSeq" id="WP_308983394.1">
    <property type="nucleotide sequence ID" value="NZ_JARXIC010000001.1"/>
</dbReference>
<evidence type="ECO:0000259" key="6">
    <source>
        <dbReference type="Pfam" id="PF01699"/>
    </source>
</evidence>
<dbReference type="InterPro" id="IPR044880">
    <property type="entry name" value="NCX_ion-bd_dom_sf"/>
</dbReference>
<evidence type="ECO:0000256" key="1">
    <source>
        <dbReference type="ARBA" id="ARBA00004141"/>
    </source>
</evidence>
<evidence type="ECO:0000256" key="3">
    <source>
        <dbReference type="ARBA" id="ARBA00022989"/>
    </source>
</evidence>
<feature type="transmembrane region" description="Helical" evidence="5">
    <location>
        <begin position="256"/>
        <end position="275"/>
    </location>
</feature>
<proteinExistence type="predicted"/>
<dbReference type="Pfam" id="PF01699">
    <property type="entry name" value="Na_Ca_ex"/>
    <property type="match status" value="2"/>
</dbReference>
<feature type="transmembrane region" description="Helical" evidence="5">
    <location>
        <begin position="222"/>
        <end position="244"/>
    </location>
</feature>
<protein>
    <submittedName>
        <fullName evidence="7">Calcium/sodium antiporter</fullName>
    </submittedName>
</protein>
<feature type="domain" description="Sodium/calcium exchanger membrane region" evidence="6">
    <location>
        <begin position="187"/>
        <end position="326"/>
    </location>
</feature>
<comment type="caution">
    <text evidence="7">The sequence shown here is derived from an EMBL/GenBank/DDBJ whole genome shotgun (WGS) entry which is preliminary data.</text>
</comment>
<feature type="transmembrane region" description="Helical" evidence="5">
    <location>
        <begin position="15"/>
        <end position="37"/>
    </location>
</feature>
<feature type="transmembrane region" description="Helical" evidence="5">
    <location>
        <begin position="281"/>
        <end position="302"/>
    </location>
</feature>
<evidence type="ECO:0000313" key="7">
    <source>
        <dbReference type="EMBL" id="MDQ8192885.1"/>
    </source>
</evidence>
<feature type="domain" description="Sodium/calcium exchanger membrane region" evidence="6">
    <location>
        <begin position="18"/>
        <end position="157"/>
    </location>
</feature>